<dbReference type="PRINTS" id="PR00987">
    <property type="entry name" value="TRNASYNTHGLU"/>
</dbReference>
<dbReference type="GO" id="GO:0000049">
    <property type="term" value="F:tRNA binding"/>
    <property type="evidence" value="ECO:0007669"/>
    <property type="project" value="InterPro"/>
</dbReference>
<dbReference type="InterPro" id="IPR033910">
    <property type="entry name" value="GluRS_core"/>
</dbReference>
<comment type="subcellular location">
    <subcellularLocation>
        <location evidence="7">Cytoplasm</location>
    </subcellularLocation>
</comment>
<evidence type="ECO:0000256" key="3">
    <source>
        <dbReference type="ARBA" id="ARBA00022741"/>
    </source>
</evidence>
<dbReference type="GO" id="GO:0006424">
    <property type="term" value="P:glutamyl-tRNA aminoacylation"/>
    <property type="evidence" value="ECO:0007669"/>
    <property type="project" value="UniProtKB-UniRule"/>
</dbReference>
<feature type="short sequence motif" description="'KMSKS' region" evidence="7">
    <location>
        <begin position="217"/>
        <end position="221"/>
    </location>
</feature>
<evidence type="ECO:0000259" key="8">
    <source>
        <dbReference type="Pfam" id="PF00749"/>
    </source>
</evidence>
<evidence type="ECO:0000256" key="4">
    <source>
        <dbReference type="ARBA" id="ARBA00022840"/>
    </source>
</evidence>
<dbReference type="HAMAP" id="MF_00022">
    <property type="entry name" value="Glu_tRNA_synth_type1"/>
    <property type="match status" value="1"/>
</dbReference>
<dbReference type="InterPro" id="IPR000924">
    <property type="entry name" value="Glu/Gln-tRNA-synth"/>
</dbReference>
<comment type="function">
    <text evidence="7">Catalyzes the attachment of glutamate to tRNA(Glu) in a two-step reaction: glutamate is first activated by ATP to form Glu-AMP and then transferred to the acceptor end of tRNA(Glu).</text>
</comment>
<dbReference type="InterPro" id="IPR020058">
    <property type="entry name" value="Glu/Gln-tRNA-synth_Ib_cat-dom"/>
</dbReference>
<dbReference type="SUPFAM" id="SSF48163">
    <property type="entry name" value="An anticodon-binding domain of class I aminoacyl-tRNA synthetases"/>
    <property type="match status" value="1"/>
</dbReference>
<evidence type="ECO:0000256" key="7">
    <source>
        <dbReference type="HAMAP-Rule" id="MF_00022"/>
    </source>
</evidence>
<comment type="similarity">
    <text evidence="1 7">Belongs to the class-I aminoacyl-tRNA synthetase family. Glutamate--tRNA ligase type 1 subfamily.</text>
</comment>
<dbReference type="InterPro" id="IPR049940">
    <property type="entry name" value="GluQ/Sye"/>
</dbReference>
<keyword evidence="6 7" id="KW-0030">Aminoacyl-tRNA synthetase</keyword>
<feature type="domain" description="Glutamyl/glutaminyl-tRNA synthetase class Ib catalytic" evidence="8">
    <location>
        <begin position="118"/>
        <end position="288"/>
    </location>
</feature>
<evidence type="ECO:0000256" key="5">
    <source>
        <dbReference type="ARBA" id="ARBA00022917"/>
    </source>
</evidence>
<protein>
    <recommendedName>
        <fullName evidence="7">Glutamate--tRNA ligase</fullName>
        <ecNumber evidence="7">6.1.1.17</ecNumber>
    </recommendedName>
    <alternativeName>
        <fullName evidence="7">Glutamyl-tRNA synthetase</fullName>
        <shortName evidence="7">GluRS</shortName>
    </alternativeName>
</protein>
<dbReference type="EMBL" id="PCST01000042">
    <property type="protein sequence ID" value="PIP55435.1"/>
    <property type="molecule type" value="Genomic_DNA"/>
</dbReference>
<feature type="short sequence motif" description="'HIGH' region" evidence="7">
    <location>
        <begin position="11"/>
        <end position="21"/>
    </location>
</feature>
<organism evidence="10 11">
    <name type="scientific">Candidatus Zambryskibacteria bacterium CG22_combo_CG10-13_8_21_14_all_42_17</name>
    <dbReference type="NCBI Taxonomy" id="1975118"/>
    <lineage>
        <taxon>Bacteria</taxon>
        <taxon>Candidatus Zambryskiibacteriota</taxon>
    </lineage>
</organism>
<comment type="catalytic activity">
    <reaction evidence="7">
        <text>tRNA(Glu) + L-glutamate + ATP = L-glutamyl-tRNA(Glu) + AMP + diphosphate</text>
        <dbReference type="Rhea" id="RHEA:23540"/>
        <dbReference type="Rhea" id="RHEA-COMP:9663"/>
        <dbReference type="Rhea" id="RHEA-COMP:9680"/>
        <dbReference type="ChEBI" id="CHEBI:29985"/>
        <dbReference type="ChEBI" id="CHEBI:30616"/>
        <dbReference type="ChEBI" id="CHEBI:33019"/>
        <dbReference type="ChEBI" id="CHEBI:78442"/>
        <dbReference type="ChEBI" id="CHEBI:78520"/>
        <dbReference type="ChEBI" id="CHEBI:456215"/>
        <dbReference type="EC" id="6.1.1.17"/>
    </reaction>
</comment>
<dbReference type="GO" id="GO:0005524">
    <property type="term" value="F:ATP binding"/>
    <property type="evidence" value="ECO:0007669"/>
    <property type="project" value="UniProtKB-UniRule"/>
</dbReference>
<feature type="domain" description="Aminoacyl-tRNA synthetase class I anticodon-binding" evidence="9">
    <location>
        <begin position="361"/>
        <end position="403"/>
    </location>
</feature>
<dbReference type="GO" id="GO:0005829">
    <property type="term" value="C:cytosol"/>
    <property type="evidence" value="ECO:0007669"/>
    <property type="project" value="TreeGrafter"/>
</dbReference>
<dbReference type="GO" id="GO:0004818">
    <property type="term" value="F:glutamate-tRNA ligase activity"/>
    <property type="evidence" value="ECO:0007669"/>
    <property type="project" value="UniProtKB-UniRule"/>
</dbReference>
<dbReference type="Gene3D" id="3.40.50.620">
    <property type="entry name" value="HUPs"/>
    <property type="match status" value="1"/>
</dbReference>
<reference evidence="10 11" key="1">
    <citation type="submission" date="2017-09" db="EMBL/GenBank/DDBJ databases">
        <title>Depth-based differentiation of microbial function through sediment-hosted aquifers and enrichment of novel symbionts in the deep terrestrial subsurface.</title>
        <authorList>
            <person name="Probst A.J."/>
            <person name="Ladd B."/>
            <person name="Jarett J.K."/>
            <person name="Geller-Mcgrath D.E."/>
            <person name="Sieber C.M."/>
            <person name="Emerson J.B."/>
            <person name="Anantharaman K."/>
            <person name="Thomas B.C."/>
            <person name="Malmstrom R."/>
            <person name="Stieglmeier M."/>
            <person name="Klingl A."/>
            <person name="Woyke T."/>
            <person name="Ryan C.M."/>
            <person name="Banfield J.F."/>
        </authorList>
    </citation>
    <scope>NUCLEOTIDE SEQUENCE [LARGE SCALE GENOMIC DNA]</scope>
    <source>
        <strain evidence="10">CG22_combo_CG10-13_8_21_14_all_42_17</strain>
    </source>
</reference>
<dbReference type="InterPro" id="IPR004527">
    <property type="entry name" value="Glu-tRNA-ligase_bac/mito"/>
</dbReference>
<dbReference type="EC" id="6.1.1.17" evidence="7"/>
<dbReference type="AlphaFoldDB" id="A0A2H0BCM8"/>
<dbReference type="GO" id="GO:0008270">
    <property type="term" value="F:zinc ion binding"/>
    <property type="evidence" value="ECO:0007669"/>
    <property type="project" value="InterPro"/>
</dbReference>
<dbReference type="InterPro" id="IPR045462">
    <property type="entry name" value="aa-tRNA-synth_I_cd-bd"/>
</dbReference>
<comment type="caution">
    <text evidence="7">Lacks conserved residue(s) required for the propagation of feature annotation.</text>
</comment>
<gene>
    <name evidence="7" type="primary">gltX</name>
    <name evidence="10" type="ORF">COX06_03225</name>
</gene>
<evidence type="ECO:0000256" key="6">
    <source>
        <dbReference type="ARBA" id="ARBA00023146"/>
    </source>
</evidence>
<keyword evidence="2 7" id="KW-0436">Ligase</keyword>
<comment type="subunit">
    <text evidence="7">Monomer.</text>
</comment>
<dbReference type="PANTHER" id="PTHR43311:SF2">
    <property type="entry name" value="GLUTAMATE--TRNA LIGASE, MITOCHONDRIAL-RELATED"/>
    <property type="match status" value="1"/>
</dbReference>
<dbReference type="InterPro" id="IPR008925">
    <property type="entry name" value="aa_tRNA-synth_I_cd-bd_sf"/>
</dbReference>
<feature type="binding site" evidence="7">
    <location>
        <position position="220"/>
    </location>
    <ligand>
        <name>ATP</name>
        <dbReference type="ChEBI" id="CHEBI:30616"/>
    </ligand>
</feature>
<name>A0A2H0BCM8_9BACT</name>
<dbReference type="Proteomes" id="UP000229794">
    <property type="component" value="Unassembled WGS sequence"/>
</dbReference>
<dbReference type="CDD" id="cd00808">
    <property type="entry name" value="GluRS_core"/>
    <property type="match status" value="1"/>
</dbReference>
<evidence type="ECO:0000256" key="2">
    <source>
        <dbReference type="ARBA" id="ARBA00022598"/>
    </source>
</evidence>
<keyword evidence="4 7" id="KW-0067">ATP-binding</keyword>
<evidence type="ECO:0000313" key="11">
    <source>
        <dbReference type="Proteomes" id="UP000229794"/>
    </source>
</evidence>
<dbReference type="Pfam" id="PF00749">
    <property type="entry name" value="tRNA-synt_1c"/>
    <property type="match status" value="2"/>
</dbReference>
<keyword evidence="3 7" id="KW-0547">Nucleotide-binding</keyword>
<sequence>MNNKIVTRFPPSPTGPLHIGNARTALFNYLFAKHGNGKFIVRIEDTDKARSKKEYEENMLENLEWLGLARDGELWRQSERGEVYKNYLRKLIDEGKAYISEEIEEESDSPKISGTWNREVIRFKNTNRAIVFDDLVRGTVEFDTTELGDFIIARNLEEPLYHLAVVIDDFEAGISHVIRGEDHISNTPRQILLQEALGFSRPLYAHLPLILDNDRAKLSKRKHGESVSLDYYRQKGYLPQALLNYLALLGWNPGSDKEIFTLDELVSEFDIAKVQKAGAIFDEKKLAWINKEHIKLLPEEEKRNLLLETIKDEPYLSLPPKLEANKIPWKKISYEETVRLLEGAKEIIATDGDLMVYAEKEGKGNVLWPVRYALTGAEASPDPFTILEILGKKESLLRLDRAIDILKQ</sequence>
<dbReference type="InterPro" id="IPR001412">
    <property type="entry name" value="aa-tRNA-synth_I_CS"/>
</dbReference>
<dbReference type="Gene3D" id="1.10.10.350">
    <property type="match status" value="1"/>
</dbReference>
<evidence type="ECO:0000313" key="10">
    <source>
        <dbReference type="EMBL" id="PIP55435.1"/>
    </source>
</evidence>
<dbReference type="PROSITE" id="PS00178">
    <property type="entry name" value="AA_TRNA_LIGASE_I"/>
    <property type="match status" value="1"/>
</dbReference>
<accession>A0A2H0BCM8</accession>
<dbReference type="Pfam" id="PF19269">
    <property type="entry name" value="Anticodon_2"/>
    <property type="match status" value="1"/>
</dbReference>
<proteinExistence type="inferred from homology"/>
<feature type="domain" description="Glutamyl/glutaminyl-tRNA synthetase class Ib catalytic" evidence="8">
    <location>
        <begin position="4"/>
        <end position="106"/>
    </location>
</feature>
<evidence type="ECO:0000259" key="9">
    <source>
        <dbReference type="Pfam" id="PF19269"/>
    </source>
</evidence>
<keyword evidence="5 7" id="KW-0648">Protein biosynthesis</keyword>
<dbReference type="SUPFAM" id="SSF52374">
    <property type="entry name" value="Nucleotidylyl transferase"/>
    <property type="match status" value="1"/>
</dbReference>
<dbReference type="InterPro" id="IPR014729">
    <property type="entry name" value="Rossmann-like_a/b/a_fold"/>
</dbReference>
<keyword evidence="7" id="KW-0963">Cytoplasm</keyword>
<dbReference type="PANTHER" id="PTHR43311">
    <property type="entry name" value="GLUTAMATE--TRNA LIGASE"/>
    <property type="match status" value="1"/>
</dbReference>
<evidence type="ECO:0000256" key="1">
    <source>
        <dbReference type="ARBA" id="ARBA00007894"/>
    </source>
</evidence>
<comment type="caution">
    <text evidence="10">The sequence shown here is derived from an EMBL/GenBank/DDBJ whole genome shotgun (WGS) entry which is preliminary data.</text>
</comment>
<dbReference type="InterPro" id="IPR020751">
    <property type="entry name" value="aa-tRNA-synth_I_codon-bd_sub2"/>
</dbReference>